<feature type="signal peptide" evidence="1">
    <location>
        <begin position="1"/>
        <end position="23"/>
    </location>
</feature>
<proteinExistence type="predicted"/>
<feature type="chain" id="PRO_5045698856" description="DUF3108 domain-containing protein" evidence="1">
    <location>
        <begin position="24"/>
        <end position="298"/>
    </location>
</feature>
<name>A0ABX8ZV38_9SPHN</name>
<dbReference type="EMBL" id="CP081295">
    <property type="protein sequence ID" value="QZD91008.1"/>
    <property type="molecule type" value="Genomic_DNA"/>
</dbReference>
<keyword evidence="1" id="KW-0732">Signal</keyword>
<organism evidence="2 3">
    <name type="scientific">Qipengyuania aurantiaca</name>
    <dbReference type="NCBI Taxonomy" id="2867233"/>
    <lineage>
        <taxon>Bacteria</taxon>
        <taxon>Pseudomonadati</taxon>
        <taxon>Pseudomonadota</taxon>
        <taxon>Alphaproteobacteria</taxon>
        <taxon>Sphingomonadales</taxon>
        <taxon>Erythrobacteraceae</taxon>
        <taxon>Qipengyuania</taxon>
    </lineage>
</organism>
<dbReference type="RefSeq" id="WP_221426467.1">
    <property type="nucleotide sequence ID" value="NZ_CP081295.1"/>
</dbReference>
<evidence type="ECO:0000313" key="2">
    <source>
        <dbReference type="EMBL" id="QZD91008.1"/>
    </source>
</evidence>
<gene>
    <name evidence="2" type="ORF">K3148_06390</name>
</gene>
<evidence type="ECO:0000313" key="3">
    <source>
        <dbReference type="Proteomes" id="UP000824281"/>
    </source>
</evidence>
<sequence>MMTRISTGLLAAAALVSAGAAQAEERVIDASNPVITFIVDGQPAELEVTPDGAGSPVFSAALARRLELGGSMVEGVHMVGSTKVRAESNTVRIDMGDGKAKKRRAFFFETEEWHHRGEGLLGPVSLPEDIITYRLRAPQEGEREITLPLVEHDRSGFHTKLPIGDNYIPTLISFERAETMANASAGAILAQAFGARMEGEARDMHIELGIHRPVRSLAFGEPLLLGELSVKDVVVRTQDTGSTAAIPDEDSDPNEIVVAGGKMKIAPRLWIGTASLAPCSTLSFDRPAQLIRLSCKID</sequence>
<protein>
    <recommendedName>
        <fullName evidence="4">DUF3108 domain-containing protein</fullName>
    </recommendedName>
</protein>
<evidence type="ECO:0008006" key="4">
    <source>
        <dbReference type="Google" id="ProtNLM"/>
    </source>
</evidence>
<accession>A0ABX8ZV38</accession>
<dbReference type="Proteomes" id="UP000824281">
    <property type="component" value="Chromosome"/>
</dbReference>
<reference evidence="2 3" key="1">
    <citation type="submission" date="2021-08" db="EMBL/GenBank/DDBJ databases">
        <title>Comparative Genomics Analysis of the Genus Qipengyuania Reveals Extensive Genetic Diversity and Metabolic Versatility, Including the Description of Fifteen Novel Species.</title>
        <authorList>
            <person name="Liu Y."/>
        </authorList>
    </citation>
    <scope>NUCLEOTIDE SEQUENCE [LARGE SCALE GENOMIC DNA]</scope>
    <source>
        <strain evidence="2 3">1NDH13</strain>
    </source>
</reference>
<evidence type="ECO:0000256" key="1">
    <source>
        <dbReference type="SAM" id="SignalP"/>
    </source>
</evidence>
<keyword evidence="3" id="KW-1185">Reference proteome</keyword>